<feature type="domain" description="Elongation factor G-binding protein C-terminal treble-clef zinc-finger" evidence="2">
    <location>
        <begin position="101"/>
        <end position="200"/>
    </location>
</feature>
<dbReference type="CDD" id="cd16342">
    <property type="entry name" value="FusC_FusB"/>
    <property type="match status" value="1"/>
</dbReference>
<evidence type="ECO:0000259" key="2">
    <source>
        <dbReference type="Pfam" id="PF16571"/>
    </source>
</evidence>
<dbReference type="InterPro" id="IPR038344">
    <property type="entry name" value="EF-G_N_sf"/>
</dbReference>
<dbReference type="AlphaFoldDB" id="A0A089LGJ0"/>
<dbReference type="InterPro" id="IPR032330">
    <property type="entry name" value="EF-G-binding_C"/>
</dbReference>
<dbReference type="Pfam" id="PF07299">
    <property type="entry name" value="EF-G-binding_N"/>
    <property type="match status" value="1"/>
</dbReference>
<dbReference type="Gene3D" id="1.20.1280.250">
    <property type="match status" value="1"/>
</dbReference>
<name>A0A089LGJ0_PAEBO</name>
<dbReference type="InterPro" id="IPR010841">
    <property type="entry name" value="EF-G-binding_N"/>
</dbReference>
<accession>A0A089LGJ0</accession>
<protein>
    <submittedName>
        <fullName evidence="3">Fibronectin-binding protein</fullName>
    </submittedName>
</protein>
<dbReference type="RefSeq" id="WP_042216264.1">
    <property type="nucleotide sequence ID" value="NZ_CP009285.1"/>
</dbReference>
<dbReference type="KEGG" id="pbd:PBOR_25645"/>
<dbReference type="HOGENOM" id="CLU_088205_0_0_9"/>
<dbReference type="Pfam" id="PF16571">
    <property type="entry name" value="FBP_C"/>
    <property type="match status" value="1"/>
</dbReference>
<dbReference type="EMBL" id="CP009285">
    <property type="protein sequence ID" value="AIQ59957.1"/>
    <property type="molecule type" value="Genomic_DNA"/>
</dbReference>
<evidence type="ECO:0000313" key="4">
    <source>
        <dbReference type="Proteomes" id="UP000029518"/>
    </source>
</evidence>
<feature type="domain" description="Elongation factor G-binding protein N-terminal" evidence="1">
    <location>
        <begin position="5"/>
        <end position="87"/>
    </location>
</feature>
<keyword evidence="4" id="KW-1185">Reference proteome</keyword>
<evidence type="ECO:0000259" key="1">
    <source>
        <dbReference type="Pfam" id="PF07299"/>
    </source>
</evidence>
<organism evidence="3 4">
    <name type="scientific">Paenibacillus borealis</name>
    <dbReference type="NCBI Taxonomy" id="160799"/>
    <lineage>
        <taxon>Bacteria</taxon>
        <taxon>Bacillati</taxon>
        <taxon>Bacillota</taxon>
        <taxon>Bacilli</taxon>
        <taxon>Bacillales</taxon>
        <taxon>Paenibacillaceae</taxon>
        <taxon>Paenibacillus</taxon>
    </lineage>
</organism>
<proteinExistence type="predicted"/>
<dbReference type="OrthoDB" id="1891078at2"/>
<sequence>MTTTFIRNHQYNYIKKQSDFVLKTLRSVADRRVLETVRYSAEVNVTEAFSSLTVDQEQMLKPISTLEKAEDFQQYISGFEPYLEPFPPITLKQIQKLFPKNKKMKLPDLASFDFRYVTYLAWADIATNKLFIVYPYEGQFIGVEGRIIPTHKKGYCLFCNRQQELAFLTVKTKPELASADNIASVGQYVCIDNHGCNQSITDISSLERFVLSVQK</sequence>
<gene>
    <name evidence="3" type="ORF">PBOR_25645</name>
</gene>
<reference evidence="3" key="1">
    <citation type="submission" date="2014-08" db="EMBL/GenBank/DDBJ databases">
        <title>Comparative genomics of the Paenibacillus odorifer group.</title>
        <authorList>
            <person name="den Bakker H.C."/>
            <person name="Tsai Y.-C.Y.-C."/>
            <person name="Martin N."/>
            <person name="Korlach J."/>
            <person name="Wiedmann M."/>
        </authorList>
    </citation>
    <scope>NUCLEOTIDE SEQUENCE [LARGE SCALE GENOMIC DNA]</scope>
    <source>
        <strain evidence="3">DSM 13188</strain>
    </source>
</reference>
<dbReference type="Proteomes" id="UP000029518">
    <property type="component" value="Chromosome"/>
</dbReference>
<evidence type="ECO:0000313" key="3">
    <source>
        <dbReference type="EMBL" id="AIQ59957.1"/>
    </source>
</evidence>